<proteinExistence type="predicted"/>
<evidence type="ECO:0000313" key="2">
    <source>
        <dbReference type="Proteomes" id="UP001243375"/>
    </source>
</evidence>
<organism evidence="1 2">
    <name type="scientific">Naganishia vaughanmartiniae</name>
    <dbReference type="NCBI Taxonomy" id="1424756"/>
    <lineage>
        <taxon>Eukaryota</taxon>
        <taxon>Fungi</taxon>
        <taxon>Dikarya</taxon>
        <taxon>Basidiomycota</taxon>
        <taxon>Agaricomycotina</taxon>
        <taxon>Tremellomycetes</taxon>
        <taxon>Filobasidiales</taxon>
        <taxon>Filobasidiaceae</taxon>
        <taxon>Naganishia</taxon>
    </lineage>
</organism>
<evidence type="ECO:0000313" key="1">
    <source>
        <dbReference type="EMBL" id="KAJ9115923.1"/>
    </source>
</evidence>
<sequence length="609" mass="62349">MPQSSSAPVLRPSTTSVEPSITTSPQSSTTAASSSSPPSLTQTSSVSTPTSSSSRSITTVAFPPTTTSRTPTPTLARRAATTSSGFTKTVATLPLSVTSYGWAPIALPTGTYDLSAILVPAAAGGAEQVVGSLSGVRVVSGSDNSCLSSSSGVQSSTSGTGSTGTSASQSTAGVAAGADSGSAINDAKESSSNKGSIIGGVVGGVLGFALFALLLYFCIIRPRRRRNANHQSPLRPAATERKLGNWFTRHRLFRAEEKGTRGVGSAFGWDFGTLGSSAGVGSNTSRRGTGDAEYPPAAVSSVSGPISATHVQGFQGYGNPLQRNENSGVLYGQDVASPGRPGVGGMIPPSRPVHPAALFDGGTSYNADKDPEKANPFGRGGIEMVPVLPRNNSGQTIGSGRITTPYSDREFARIAAAEQDHFPEQEILNSASPSAYFDASSFGNDRSGQENAGGMTNNAPSSHGHDNSFSESSHMTGNSHAQLLQGSRSPVSGVLETRRASAVLPDEMMGGVQRRPSAANSISQRRKSGVVGVAGVERSASVRRKPVPVVHTYEEESLGGTGIEGGGQSMKSAEVVGGQGEITADCQGVKQQKSFVLDVARPLSHSSKV</sequence>
<comment type="caution">
    <text evidence="1">The sequence shown here is derived from an EMBL/GenBank/DDBJ whole genome shotgun (WGS) entry which is preliminary data.</text>
</comment>
<accession>A0ACC2WWT2</accession>
<name>A0ACC2WWT2_9TREE</name>
<keyword evidence="2" id="KW-1185">Reference proteome</keyword>
<dbReference type="EMBL" id="JASBWU010000015">
    <property type="protein sequence ID" value="KAJ9115923.1"/>
    <property type="molecule type" value="Genomic_DNA"/>
</dbReference>
<reference evidence="1" key="1">
    <citation type="submission" date="2023-04" db="EMBL/GenBank/DDBJ databases">
        <title>Draft Genome sequencing of Naganishia species isolated from polar environments using Oxford Nanopore Technology.</title>
        <authorList>
            <person name="Leo P."/>
            <person name="Venkateswaran K."/>
        </authorList>
    </citation>
    <scope>NUCLEOTIDE SEQUENCE</scope>
    <source>
        <strain evidence="1">MNA-CCFEE 5425</strain>
    </source>
</reference>
<dbReference type="Proteomes" id="UP001243375">
    <property type="component" value="Unassembled WGS sequence"/>
</dbReference>
<protein>
    <submittedName>
        <fullName evidence="1">Uncharacterized protein</fullName>
    </submittedName>
</protein>
<gene>
    <name evidence="1" type="ORF">QFC22_005066</name>
</gene>